<keyword evidence="6" id="KW-0808">Transferase</keyword>
<keyword evidence="22" id="KW-1185">Reference proteome</keyword>
<reference evidence="21" key="1">
    <citation type="submission" date="2022-12" db="EMBL/GenBank/DDBJ databases">
        <authorList>
            <person name="Petersen C."/>
        </authorList>
    </citation>
    <scope>NUCLEOTIDE SEQUENCE</scope>
    <source>
        <strain evidence="21">IBT 35675</strain>
    </source>
</reference>
<dbReference type="SUPFAM" id="SSF54495">
    <property type="entry name" value="UBC-like"/>
    <property type="match status" value="1"/>
</dbReference>
<keyword evidence="11 18" id="KW-0256">Endoplasmic reticulum</keyword>
<name>A0A9W9RN90_PENBR</name>
<dbReference type="PROSITE" id="PS00501">
    <property type="entry name" value="SPASE_I_1"/>
    <property type="match status" value="1"/>
</dbReference>
<keyword evidence="7" id="KW-0812">Transmembrane</keyword>
<dbReference type="FunFam" id="3.10.110.10:FF:000060">
    <property type="entry name" value="Ubiquitin conjugating enzyme (UbcB)"/>
    <property type="match status" value="1"/>
</dbReference>
<feature type="region of interest" description="Disordered" evidence="19">
    <location>
        <begin position="198"/>
        <end position="225"/>
    </location>
</feature>
<dbReference type="SMART" id="SM00212">
    <property type="entry name" value="UBCc"/>
    <property type="match status" value="1"/>
</dbReference>
<accession>A0A9W9RN90</accession>
<evidence type="ECO:0000256" key="7">
    <source>
        <dbReference type="ARBA" id="ARBA00022692"/>
    </source>
</evidence>
<dbReference type="PROSITE" id="PS50127">
    <property type="entry name" value="UBC_2"/>
    <property type="match status" value="1"/>
</dbReference>
<comment type="caution">
    <text evidence="21">The sequence shown here is derived from an EMBL/GenBank/DDBJ whole genome shotgun (WGS) entry which is preliminary data.</text>
</comment>
<dbReference type="NCBIfam" id="TIGR02228">
    <property type="entry name" value="sigpep_I_arch"/>
    <property type="match status" value="1"/>
</dbReference>
<evidence type="ECO:0000256" key="15">
    <source>
        <dbReference type="ARBA" id="ARBA00023136"/>
    </source>
</evidence>
<dbReference type="GO" id="GO:0009003">
    <property type="term" value="F:signal peptidase activity"/>
    <property type="evidence" value="ECO:0007669"/>
    <property type="project" value="UniProtKB-EC"/>
</dbReference>
<comment type="similarity">
    <text evidence="3 18">Belongs to the peptidase S26B family.</text>
</comment>
<keyword evidence="15" id="KW-0472">Membrane</keyword>
<keyword evidence="8" id="KW-0547">Nucleotide-binding</keyword>
<evidence type="ECO:0000256" key="14">
    <source>
        <dbReference type="ARBA" id="ARBA00022989"/>
    </source>
</evidence>
<evidence type="ECO:0000313" key="22">
    <source>
        <dbReference type="Proteomes" id="UP001148299"/>
    </source>
</evidence>
<dbReference type="SUPFAM" id="SSF51306">
    <property type="entry name" value="LexA/Signal peptidase"/>
    <property type="match status" value="1"/>
</dbReference>
<proteinExistence type="inferred from homology"/>
<evidence type="ECO:0000256" key="4">
    <source>
        <dbReference type="ARBA" id="ARBA00019685"/>
    </source>
</evidence>
<dbReference type="InterPro" id="IPR019533">
    <property type="entry name" value="Peptidase_S26"/>
</dbReference>
<feature type="compositionally biased region" description="Basic residues" evidence="19">
    <location>
        <begin position="201"/>
        <end position="221"/>
    </location>
</feature>
<evidence type="ECO:0000256" key="18">
    <source>
        <dbReference type="RuleBase" id="RU362047"/>
    </source>
</evidence>
<comment type="subunit">
    <text evidence="17">Component of the signal peptidase complex (SPC) composed of a catalytic subunit SEC11 and three accessory subunits SPC1, SPC2 and SPC3. The complex induces a local thinning of the ER membrane which is used to measure the length of the signal peptide (SP) h-region of protein substrates. This ensures the selectivity of the complex towards h-regions shorter than 18-20 amino acids. SPC associates with the translocon complex.</text>
</comment>
<dbReference type="AlphaFoldDB" id="A0A9W9RN90"/>
<evidence type="ECO:0000256" key="3">
    <source>
        <dbReference type="ARBA" id="ARBA00011035"/>
    </source>
</evidence>
<reference evidence="21" key="2">
    <citation type="journal article" date="2023" name="IMA Fungus">
        <title>Comparative genomic study of the Penicillium genus elucidates a diverse pangenome and 15 lateral gene transfer events.</title>
        <authorList>
            <person name="Petersen C."/>
            <person name="Sorensen T."/>
            <person name="Nielsen M.R."/>
            <person name="Sondergaard T.E."/>
            <person name="Sorensen J.L."/>
            <person name="Fitzpatrick D.A."/>
            <person name="Frisvad J.C."/>
            <person name="Nielsen K.L."/>
        </authorList>
    </citation>
    <scope>NUCLEOTIDE SEQUENCE</scope>
    <source>
        <strain evidence="21">IBT 35675</strain>
    </source>
</reference>
<keyword evidence="5 18" id="KW-0645">Protease</keyword>
<dbReference type="GO" id="GO:0016740">
    <property type="term" value="F:transferase activity"/>
    <property type="evidence" value="ECO:0007669"/>
    <property type="project" value="UniProtKB-KW"/>
</dbReference>
<dbReference type="GO" id="GO:0005524">
    <property type="term" value="F:ATP binding"/>
    <property type="evidence" value="ECO:0007669"/>
    <property type="project" value="UniProtKB-KW"/>
</dbReference>
<evidence type="ECO:0000256" key="6">
    <source>
        <dbReference type="ARBA" id="ARBA00022679"/>
    </source>
</evidence>
<evidence type="ECO:0000313" key="21">
    <source>
        <dbReference type="EMBL" id="KAJ5362625.1"/>
    </source>
</evidence>
<dbReference type="PRINTS" id="PR00728">
    <property type="entry name" value="SIGNALPTASE"/>
</dbReference>
<organism evidence="21 22">
    <name type="scientific">Penicillium brevicompactum</name>
    <dbReference type="NCBI Taxonomy" id="5074"/>
    <lineage>
        <taxon>Eukaryota</taxon>
        <taxon>Fungi</taxon>
        <taxon>Dikarya</taxon>
        <taxon>Ascomycota</taxon>
        <taxon>Pezizomycotina</taxon>
        <taxon>Eurotiomycetes</taxon>
        <taxon>Eurotiomycetidae</taxon>
        <taxon>Eurotiales</taxon>
        <taxon>Aspergillaceae</taxon>
        <taxon>Penicillium</taxon>
    </lineage>
</organism>
<dbReference type="Proteomes" id="UP001148299">
    <property type="component" value="Unassembled WGS sequence"/>
</dbReference>
<dbReference type="InterPro" id="IPR019756">
    <property type="entry name" value="Pept_S26A_signal_pept_1_Ser-AS"/>
</dbReference>
<evidence type="ECO:0000256" key="13">
    <source>
        <dbReference type="ARBA" id="ARBA00022968"/>
    </source>
</evidence>
<dbReference type="CDD" id="cd06530">
    <property type="entry name" value="S26_SPase_I"/>
    <property type="match status" value="1"/>
</dbReference>
<dbReference type="Pfam" id="PF00179">
    <property type="entry name" value="UQ_con"/>
    <property type="match status" value="1"/>
</dbReference>
<dbReference type="Gene3D" id="3.10.110.10">
    <property type="entry name" value="Ubiquitin Conjugating Enzyme"/>
    <property type="match status" value="1"/>
</dbReference>
<dbReference type="GO" id="GO:0006465">
    <property type="term" value="P:signal peptide processing"/>
    <property type="evidence" value="ECO:0007669"/>
    <property type="project" value="UniProtKB-UniRule"/>
</dbReference>
<evidence type="ECO:0000256" key="2">
    <source>
        <dbReference type="ARBA" id="ARBA00004648"/>
    </source>
</evidence>
<gene>
    <name evidence="21" type="ORF">N7541_003469</name>
</gene>
<evidence type="ECO:0000256" key="1">
    <source>
        <dbReference type="ARBA" id="ARBA00000677"/>
    </source>
</evidence>
<keyword evidence="10 18" id="KW-0378">Hydrolase</keyword>
<protein>
    <recommendedName>
        <fullName evidence="4 18">Signal peptidase complex catalytic subunit SEC11</fullName>
        <ecNumber evidence="18">3.4.21.89</ecNumber>
    </recommendedName>
</protein>
<comment type="function">
    <text evidence="16">Catalytic component of the signal peptidase complex (SPC) which catalyzes the cleavage of N-terminal signal sequences from nascent proteins as they are translocated into the lumen of the endoplasmic reticulum. Specifically cleaves N-terminal signal peptides that contain a hydrophobic alpha-helix (h-region) shorter than 18-20 amino acids.</text>
</comment>
<evidence type="ECO:0000256" key="11">
    <source>
        <dbReference type="ARBA" id="ARBA00022824"/>
    </source>
</evidence>
<evidence type="ECO:0000256" key="17">
    <source>
        <dbReference type="ARBA" id="ARBA00047037"/>
    </source>
</evidence>
<evidence type="ECO:0000256" key="8">
    <source>
        <dbReference type="ARBA" id="ARBA00022741"/>
    </source>
</evidence>
<evidence type="ECO:0000259" key="20">
    <source>
        <dbReference type="PROSITE" id="PS50127"/>
    </source>
</evidence>
<dbReference type="GO" id="GO:0004252">
    <property type="term" value="F:serine-type endopeptidase activity"/>
    <property type="evidence" value="ECO:0007669"/>
    <property type="project" value="InterPro"/>
</dbReference>
<keyword evidence="9" id="KW-0833">Ubl conjugation pathway</keyword>
<feature type="domain" description="UBC core" evidence="20">
    <location>
        <begin position="225"/>
        <end position="374"/>
    </location>
</feature>
<dbReference type="InterPro" id="IPR036286">
    <property type="entry name" value="LexA/Signal_pep-like_sf"/>
</dbReference>
<evidence type="ECO:0000256" key="16">
    <source>
        <dbReference type="ARBA" id="ARBA00045533"/>
    </source>
</evidence>
<dbReference type="PANTHER" id="PTHR10806">
    <property type="entry name" value="SIGNAL PEPTIDASE COMPLEX CATALYTIC SUBUNIT SEC11"/>
    <property type="match status" value="1"/>
</dbReference>
<evidence type="ECO:0000256" key="5">
    <source>
        <dbReference type="ARBA" id="ARBA00022670"/>
    </source>
</evidence>
<comment type="catalytic activity">
    <reaction evidence="1 18">
        <text>Cleavage of hydrophobic, N-terminal signal or leader sequences from secreted and periplasmic proteins.</text>
        <dbReference type="EC" id="3.4.21.89"/>
    </reaction>
</comment>
<evidence type="ECO:0000256" key="10">
    <source>
        <dbReference type="ARBA" id="ARBA00022801"/>
    </source>
</evidence>
<dbReference type="EMBL" id="JAPZBR010000002">
    <property type="protein sequence ID" value="KAJ5362625.1"/>
    <property type="molecule type" value="Genomic_DNA"/>
</dbReference>
<keyword evidence="13" id="KW-0735">Signal-anchor</keyword>
<comment type="subcellular location">
    <subcellularLocation>
        <location evidence="2">Endoplasmic reticulum membrane</location>
        <topology evidence="2">Single-pass type II membrane protein</topology>
    </subcellularLocation>
</comment>
<evidence type="ECO:0000256" key="9">
    <source>
        <dbReference type="ARBA" id="ARBA00022786"/>
    </source>
</evidence>
<sequence length="374" mass="42249">MLSSLSSSISNMRQSIAQVLNFALVLSTAFMMWKGLSVFTASSSPIVVVLSGSMEPAFQRGDLLFLWARSPRVDIGEVVVYNVRGKDIPIVHRVVRTFPEVEGRQSAKKVKEITVDTTPETHMLLTKGDNNLSDDTELYARDQDHLDRKEDIVGSVRGYIPMVGYVTIMLSEHPWLKTVMLGIMGLMVILQRDISLASPHPHQRHQHGQRQAHLQGKHTTPKHQDPSLTTFQELAELTESPPEGITVELADESDVYNWRVHMDGPEGSPYHKGKFLVKLSLPTEYPFKPPTVSFATKIYHPNVTNDEKGSMCLGMLRADEWKPSSKIAAVLQFARQLLSEPMPDDAIEGRIAEQYKNDRPRYEEIAREWTRKHA</sequence>
<dbReference type="InterPro" id="IPR016135">
    <property type="entry name" value="UBQ-conjugating_enzyme/RWD"/>
</dbReference>
<keyword evidence="12" id="KW-0067">ATP-binding</keyword>
<evidence type="ECO:0000256" key="12">
    <source>
        <dbReference type="ARBA" id="ARBA00022840"/>
    </source>
</evidence>
<dbReference type="EC" id="3.4.21.89" evidence="18"/>
<evidence type="ECO:0000256" key="19">
    <source>
        <dbReference type="SAM" id="MobiDB-lite"/>
    </source>
</evidence>
<keyword evidence="14" id="KW-1133">Transmembrane helix</keyword>
<dbReference type="InterPro" id="IPR001733">
    <property type="entry name" value="Peptidase_S26B"/>
</dbReference>
<dbReference type="InterPro" id="IPR000608">
    <property type="entry name" value="UBC"/>
</dbReference>
<dbReference type="PANTHER" id="PTHR10806:SF6">
    <property type="entry name" value="SIGNAL PEPTIDASE COMPLEX CATALYTIC SUBUNIT SEC11"/>
    <property type="match status" value="1"/>
</dbReference>
<dbReference type="GO" id="GO:0005787">
    <property type="term" value="C:signal peptidase complex"/>
    <property type="evidence" value="ECO:0007669"/>
    <property type="project" value="TreeGrafter"/>
</dbReference>